<comment type="caution">
    <text evidence="3">The sequence shown here is derived from an EMBL/GenBank/DDBJ whole genome shotgun (WGS) entry which is preliminary data.</text>
</comment>
<dbReference type="InterPro" id="IPR002909">
    <property type="entry name" value="IPT_dom"/>
</dbReference>
<feature type="domain" description="IPT/TIG" evidence="2">
    <location>
        <begin position="47"/>
        <end position="113"/>
    </location>
</feature>
<feature type="signal peptide" evidence="1">
    <location>
        <begin position="1"/>
        <end position="23"/>
    </location>
</feature>
<dbReference type="Pfam" id="PF01833">
    <property type="entry name" value="TIG"/>
    <property type="match status" value="1"/>
</dbReference>
<dbReference type="Gene3D" id="2.80.10.50">
    <property type="match status" value="3"/>
</dbReference>
<reference evidence="3 4" key="1">
    <citation type="submission" date="2018-03" db="EMBL/GenBank/DDBJ databases">
        <title>Genomic Encyclopedia of Archaeal and Bacterial Type Strains, Phase II (KMG-II): from individual species to whole genera.</title>
        <authorList>
            <person name="Goeker M."/>
        </authorList>
    </citation>
    <scope>NUCLEOTIDE SEQUENCE [LARGE SCALE GENOMIC DNA]</scope>
    <source>
        <strain evidence="3 4">DSM 24859</strain>
    </source>
</reference>
<dbReference type="Proteomes" id="UP000240971">
    <property type="component" value="Unassembled WGS sequence"/>
</dbReference>
<feature type="chain" id="PRO_5015151830" evidence="1">
    <location>
        <begin position="24"/>
        <end position="535"/>
    </location>
</feature>
<dbReference type="Pfam" id="PF17164">
    <property type="entry name" value="DUF5122"/>
    <property type="match status" value="5"/>
</dbReference>
<dbReference type="PROSITE" id="PS51257">
    <property type="entry name" value="PROKAR_LIPOPROTEIN"/>
    <property type="match status" value="1"/>
</dbReference>
<name>A0A2P8HDS9_CHINA</name>
<dbReference type="Gene3D" id="2.60.40.10">
    <property type="entry name" value="Immunoglobulins"/>
    <property type="match status" value="1"/>
</dbReference>
<dbReference type="InterPro" id="IPR013431">
    <property type="entry name" value="Delta_60_rpt"/>
</dbReference>
<proteinExistence type="predicted"/>
<evidence type="ECO:0000256" key="1">
    <source>
        <dbReference type="SAM" id="SignalP"/>
    </source>
</evidence>
<keyword evidence="1" id="KW-0732">Signal</keyword>
<dbReference type="EMBL" id="PYAW01000006">
    <property type="protein sequence ID" value="PSL44386.1"/>
    <property type="molecule type" value="Genomic_DNA"/>
</dbReference>
<dbReference type="SUPFAM" id="SSF63829">
    <property type="entry name" value="Calcium-dependent phosphotriesterase"/>
    <property type="match status" value="1"/>
</dbReference>
<dbReference type="InterPro" id="IPR013783">
    <property type="entry name" value="Ig-like_fold"/>
</dbReference>
<protein>
    <submittedName>
        <fullName evidence="3">Putative delta-60 repeat protein</fullName>
    </submittedName>
</protein>
<evidence type="ECO:0000313" key="3">
    <source>
        <dbReference type="EMBL" id="PSL44386.1"/>
    </source>
</evidence>
<evidence type="ECO:0000259" key="2">
    <source>
        <dbReference type="Pfam" id="PF01833"/>
    </source>
</evidence>
<organism evidence="3 4">
    <name type="scientific">Chitinophaga niastensis</name>
    <dbReference type="NCBI Taxonomy" id="536980"/>
    <lineage>
        <taxon>Bacteria</taxon>
        <taxon>Pseudomonadati</taxon>
        <taxon>Bacteroidota</taxon>
        <taxon>Chitinophagia</taxon>
        <taxon>Chitinophagales</taxon>
        <taxon>Chitinophagaceae</taxon>
        <taxon>Chitinophaga</taxon>
    </lineage>
</organism>
<sequence length="535" mass="56990">MRMNKNMLAVLLVLFLLGAGACKKDTSVGKDPYGDAKEQLKIKLNTTAASPGAGSYGDVISLTGNGFLKYKDSIVIKFNGQPAIIKTMSDTTLQVQVPELASSGMVTMNVGNQVFPGPLFTVNGLMQVDNTFASFVGANNGIYRILPLPDGRYIIAGAFTDYNNGGARAGNSGIAAILADGNLDKSFKTEGRIKGIVNDVQLMKSGQLLICGTFNVNGYTAGIVSGLALLTSKGALVSGSGSHINKNGDPVIDTVPLFKAAFDGAVYQLRVQSNGDVIAIGGFNYYLGKHYYPAGKDTVITDSVRVSGVVRLHADGSFDSTYNYDLAAHRGKEMMNGYISNTYLQADDKLIVSGSFTKNGATTVNNLFRINADGTLDPSFQIGSGPDDVVNYVSPLRNGKFLITGRFLKYNGASRNRVAVINADGSLDTGFDTGTETGPDGYVYKSMELGNGRILVTGDFQHYNGINRYGCAILEPTGKLSTVYNNIGGFGFTQPFFTVPLMDGVNADDGHSTILTGSFNKLDLKQNNRLARINY</sequence>
<dbReference type="SUPFAM" id="SSF81296">
    <property type="entry name" value="E set domains"/>
    <property type="match status" value="1"/>
</dbReference>
<gene>
    <name evidence="3" type="ORF">CLV51_106252</name>
</gene>
<evidence type="ECO:0000313" key="4">
    <source>
        <dbReference type="Proteomes" id="UP000240971"/>
    </source>
</evidence>
<accession>A0A2P8HDS9</accession>
<dbReference type="AlphaFoldDB" id="A0A2P8HDS9"/>
<keyword evidence="4" id="KW-1185">Reference proteome</keyword>
<dbReference type="InterPro" id="IPR014756">
    <property type="entry name" value="Ig_E-set"/>
</dbReference>